<comment type="similarity">
    <text evidence="1">Belongs to the bacterial solute-binding protein 5 family.</text>
</comment>
<dbReference type="Proteomes" id="UP000176603">
    <property type="component" value="Unassembled WGS sequence"/>
</dbReference>
<organism evidence="6 7">
    <name type="scientific">Candidatus Uhrbacteria bacterium RIFCSPHIGHO2_12_FULL_60_25</name>
    <dbReference type="NCBI Taxonomy" id="1802399"/>
    <lineage>
        <taxon>Bacteria</taxon>
        <taxon>Candidatus Uhriibacteriota</taxon>
    </lineage>
</organism>
<dbReference type="AlphaFoldDB" id="A0A1F7UL54"/>
<dbReference type="PIRSF" id="PIRSF002741">
    <property type="entry name" value="MppA"/>
    <property type="match status" value="1"/>
</dbReference>
<feature type="transmembrane region" description="Helical" evidence="4">
    <location>
        <begin position="68"/>
        <end position="88"/>
    </location>
</feature>
<comment type="caution">
    <text evidence="6">The sequence shown here is derived from an EMBL/GenBank/DDBJ whole genome shotgun (WGS) entry which is preliminary data.</text>
</comment>
<dbReference type="Gene3D" id="3.10.105.10">
    <property type="entry name" value="Dipeptide-binding Protein, Domain 3"/>
    <property type="match status" value="1"/>
</dbReference>
<evidence type="ECO:0000256" key="2">
    <source>
        <dbReference type="ARBA" id="ARBA00022448"/>
    </source>
</evidence>
<dbReference type="EMBL" id="MGEH01000019">
    <property type="protein sequence ID" value="OGL79020.1"/>
    <property type="molecule type" value="Genomic_DNA"/>
</dbReference>
<evidence type="ECO:0000313" key="7">
    <source>
        <dbReference type="Proteomes" id="UP000176603"/>
    </source>
</evidence>
<dbReference type="Gene3D" id="3.40.190.10">
    <property type="entry name" value="Periplasmic binding protein-like II"/>
    <property type="match status" value="1"/>
</dbReference>
<evidence type="ECO:0000256" key="4">
    <source>
        <dbReference type="SAM" id="Phobius"/>
    </source>
</evidence>
<name>A0A1F7UL54_9BACT</name>
<sequence>MSGLVKTIQDRIRKVFFWHESGKTSAEFIPEPVHDHALVLNVAKPRRVPRLRQFRYAGRLLTEKERRIVLIASLVFTLALAATAWSVATNRLITVPASGGSIVEAIIGSPKYPNPLYAATNDPDADLVALVYAGLFRRVDGSTVVPDLVERFEWSQDAKRLTLVLRTDARFHDGIPLTSDDVAFTMNAAKDPAWRSTYAGALRGMTFERTDDRTVVVTLDRPDVTVLDTLTLGILPEHVWRDVPPGSAPLADANVRPIGAGPFRVRSYRRDTKGSILAYTLDRNNRTHGLKPFLKQIELRYFPDRDQAEEALRGGQVDTLAFVPGPIMKRLGTNERLAASTLELPQETIVFLNVNDGTLKDAKVRQALSLVVERNDVVNAQADIASAVSGPFPFAPFVATTSTPEERLDRARALLTQAGWAKPENGDVRIKVPLPKPPPASKTKKAAPVAAAATSTAVIATASSTLFTLTLEVPDVPDLVAVADVLKRRWSLLGAKVEVKVEDPDALARRATTDRNAQILIWNVLLAPSQDLYPVWWSGQTSGHGLNLSNLTDRNVDDAIEATREATTTAGLLQARDRLATVIQSRWPAIFLTRPAYGYVHNKRLQGMTSRLQLGRPSDRFNDIGNWYVKTGWRWK</sequence>
<keyword evidence="3" id="KW-0732">Signal</keyword>
<keyword evidence="2" id="KW-0813">Transport</keyword>
<dbReference type="STRING" id="1802399.A3E39_03690"/>
<evidence type="ECO:0000256" key="1">
    <source>
        <dbReference type="ARBA" id="ARBA00005695"/>
    </source>
</evidence>
<protein>
    <recommendedName>
        <fullName evidence="5">Solute-binding protein family 5 domain-containing protein</fullName>
    </recommendedName>
</protein>
<dbReference type="InterPro" id="IPR030678">
    <property type="entry name" value="Peptide/Ni-bd"/>
</dbReference>
<keyword evidence="4" id="KW-0472">Membrane</keyword>
<evidence type="ECO:0000259" key="5">
    <source>
        <dbReference type="Pfam" id="PF00496"/>
    </source>
</evidence>
<keyword evidence="4" id="KW-0812">Transmembrane</keyword>
<dbReference type="SUPFAM" id="SSF53850">
    <property type="entry name" value="Periplasmic binding protein-like II"/>
    <property type="match status" value="1"/>
</dbReference>
<accession>A0A1F7UL54</accession>
<feature type="domain" description="Solute-binding protein family 5" evidence="5">
    <location>
        <begin position="143"/>
        <end position="540"/>
    </location>
</feature>
<dbReference type="PANTHER" id="PTHR30290:SF9">
    <property type="entry name" value="OLIGOPEPTIDE-BINDING PROTEIN APPA"/>
    <property type="match status" value="1"/>
</dbReference>
<dbReference type="PANTHER" id="PTHR30290">
    <property type="entry name" value="PERIPLASMIC BINDING COMPONENT OF ABC TRANSPORTER"/>
    <property type="match status" value="1"/>
</dbReference>
<gene>
    <name evidence="6" type="ORF">A3E39_03690</name>
</gene>
<evidence type="ECO:0000256" key="3">
    <source>
        <dbReference type="ARBA" id="ARBA00022729"/>
    </source>
</evidence>
<evidence type="ECO:0000313" key="6">
    <source>
        <dbReference type="EMBL" id="OGL79020.1"/>
    </source>
</evidence>
<dbReference type="GO" id="GO:0042597">
    <property type="term" value="C:periplasmic space"/>
    <property type="evidence" value="ECO:0007669"/>
    <property type="project" value="UniProtKB-ARBA"/>
</dbReference>
<dbReference type="Pfam" id="PF00496">
    <property type="entry name" value="SBP_bac_5"/>
    <property type="match status" value="1"/>
</dbReference>
<dbReference type="GO" id="GO:1904680">
    <property type="term" value="F:peptide transmembrane transporter activity"/>
    <property type="evidence" value="ECO:0007669"/>
    <property type="project" value="TreeGrafter"/>
</dbReference>
<dbReference type="Gene3D" id="3.90.76.10">
    <property type="entry name" value="Dipeptide-binding Protein, Domain 1"/>
    <property type="match status" value="1"/>
</dbReference>
<dbReference type="GO" id="GO:0015833">
    <property type="term" value="P:peptide transport"/>
    <property type="evidence" value="ECO:0007669"/>
    <property type="project" value="TreeGrafter"/>
</dbReference>
<dbReference type="InterPro" id="IPR000914">
    <property type="entry name" value="SBP_5_dom"/>
</dbReference>
<dbReference type="GO" id="GO:0043190">
    <property type="term" value="C:ATP-binding cassette (ABC) transporter complex"/>
    <property type="evidence" value="ECO:0007669"/>
    <property type="project" value="InterPro"/>
</dbReference>
<reference evidence="6 7" key="1">
    <citation type="journal article" date="2016" name="Nat. Commun.">
        <title>Thousands of microbial genomes shed light on interconnected biogeochemical processes in an aquifer system.</title>
        <authorList>
            <person name="Anantharaman K."/>
            <person name="Brown C.T."/>
            <person name="Hug L.A."/>
            <person name="Sharon I."/>
            <person name="Castelle C.J."/>
            <person name="Probst A.J."/>
            <person name="Thomas B.C."/>
            <person name="Singh A."/>
            <person name="Wilkins M.J."/>
            <person name="Karaoz U."/>
            <person name="Brodie E.L."/>
            <person name="Williams K.H."/>
            <person name="Hubbard S.S."/>
            <person name="Banfield J.F."/>
        </authorList>
    </citation>
    <scope>NUCLEOTIDE SEQUENCE [LARGE SCALE GENOMIC DNA]</scope>
</reference>
<dbReference type="InterPro" id="IPR039424">
    <property type="entry name" value="SBP_5"/>
</dbReference>
<keyword evidence="4" id="KW-1133">Transmembrane helix</keyword>
<proteinExistence type="inferred from homology"/>